<protein>
    <submittedName>
        <fullName evidence="2">Uncharacterized protein</fullName>
    </submittedName>
</protein>
<evidence type="ECO:0000256" key="1">
    <source>
        <dbReference type="SAM" id="Phobius"/>
    </source>
</evidence>
<comment type="caution">
    <text evidence="2">The sequence shown here is derived from an EMBL/GenBank/DDBJ whole genome shotgun (WGS) entry which is preliminary data.</text>
</comment>
<sequence length="44" mass="4939">MLGHFHYGNIDFRILMLITVIAIDGTLIGTALSLPFRIVPLWQA</sequence>
<keyword evidence="1" id="KW-0812">Transmembrane</keyword>
<accession>A0A533QEE6</accession>
<reference evidence="2 3" key="1">
    <citation type="submission" date="2019-04" db="EMBL/GenBank/DDBJ databases">
        <title>Genome of a novel bacterium Candidatus Jettenia ecosi reconstructed from metagenome of an anammox bioreactor.</title>
        <authorList>
            <person name="Mardanov A.V."/>
            <person name="Beletsky A.V."/>
            <person name="Ravin N.V."/>
            <person name="Botchkova E.A."/>
            <person name="Litti Y.V."/>
            <person name="Nozhevnikova A.N."/>
        </authorList>
    </citation>
    <scope>NUCLEOTIDE SEQUENCE [LARGE SCALE GENOMIC DNA]</scope>
    <source>
        <strain evidence="2">J2</strain>
    </source>
</reference>
<feature type="transmembrane region" description="Helical" evidence="1">
    <location>
        <begin position="12"/>
        <end position="34"/>
    </location>
</feature>
<dbReference type="EMBL" id="SULG01000007">
    <property type="protein sequence ID" value="TLD43133.1"/>
    <property type="molecule type" value="Genomic_DNA"/>
</dbReference>
<name>A0A533QEE6_9BACT</name>
<keyword evidence="1" id="KW-1133">Transmembrane helix</keyword>
<proteinExistence type="predicted"/>
<gene>
    <name evidence="2" type="ORF">JETT_0568</name>
</gene>
<evidence type="ECO:0000313" key="3">
    <source>
        <dbReference type="Proteomes" id="UP000319783"/>
    </source>
</evidence>
<organism evidence="2 3">
    <name type="scientific">Candidatus Jettenia ecosi</name>
    <dbReference type="NCBI Taxonomy" id="2494326"/>
    <lineage>
        <taxon>Bacteria</taxon>
        <taxon>Pseudomonadati</taxon>
        <taxon>Planctomycetota</taxon>
        <taxon>Candidatus Brocadiia</taxon>
        <taxon>Candidatus Brocadiales</taxon>
        <taxon>Candidatus Brocadiaceae</taxon>
        <taxon>Candidatus Jettenia</taxon>
    </lineage>
</organism>
<dbReference type="Proteomes" id="UP000319783">
    <property type="component" value="Unassembled WGS sequence"/>
</dbReference>
<evidence type="ECO:0000313" key="2">
    <source>
        <dbReference type="EMBL" id="TLD43133.1"/>
    </source>
</evidence>
<dbReference type="AlphaFoldDB" id="A0A533QEE6"/>
<keyword evidence="1" id="KW-0472">Membrane</keyword>